<accession>A0ABV0KT18</accession>
<protein>
    <submittedName>
        <fullName evidence="1">Uncharacterized protein</fullName>
    </submittedName>
</protein>
<sequence length="106" mass="11699">MPLKESPLKEVPLKEVPLKEVPLKEVPLKEVPLKEVPLKEVPLKEVPLVVGAASLLATGRDAMLRVVAIAVRIKVFVFISQVLLLEMRLGVLSGVAHRFNNGERFS</sequence>
<dbReference type="Proteomes" id="UP001476950">
    <property type="component" value="Unassembled WGS sequence"/>
</dbReference>
<comment type="caution">
    <text evidence="1">The sequence shown here is derived from an EMBL/GenBank/DDBJ whole genome shotgun (WGS) entry which is preliminary data.</text>
</comment>
<evidence type="ECO:0000313" key="2">
    <source>
        <dbReference type="Proteomes" id="UP001476950"/>
    </source>
</evidence>
<proteinExistence type="predicted"/>
<keyword evidence="2" id="KW-1185">Reference proteome</keyword>
<organism evidence="1 2">
    <name type="scientific">Stenomitos frigidus AS-A4</name>
    <dbReference type="NCBI Taxonomy" id="2933935"/>
    <lineage>
        <taxon>Bacteria</taxon>
        <taxon>Bacillati</taxon>
        <taxon>Cyanobacteriota</taxon>
        <taxon>Cyanophyceae</taxon>
        <taxon>Leptolyngbyales</taxon>
        <taxon>Leptolyngbyaceae</taxon>
        <taxon>Stenomitos</taxon>
    </lineage>
</organism>
<reference evidence="1 2" key="1">
    <citation type="submission" date="2022-04" db="EMBL/GenBank/DDBJ databases">
        <title>Positive selection, recombination, and allopatry shape intraspecific diversity of widespread and dominant cyanobacteria.</title>
        <authorList>
            <person name="Wei J."/>
            <person name="Shu W."/>
            <person name="Hu C."/>
        </authorList>
    </citation>
    <scope>NUCLEOTIDE SEQUENCE [LARGE SCALE GENOMIC DNA]</scope>
    <source>
        <strain evidence="1 2">AS-A4</strain>
    </source>
</reference>
<evidence type="ECO:0000313" key="1">
    <source>
        <dbReference type="EMBL" id="MEP1062388.1"/>
    </source>
</evidence>
<dbReference type="EMBL" id="JAMPLM010000063">
    <property type="protein sequence ID" value="MEP1062388.1"/>
    <property type="molecule type" value="Genomic_DNA"/>
</dbReference>
<gene>
    <name evidence="1" type="ORF">NDI38_28870</name>
</gene>
<name>A0ABV0KT18_9CYAN</name>